<dbReference type="KEGG" id="epl:P4G45_07515"/>
<keyword evidence="2" id="KW-0732">Signal</keyword>
<dbReference type="SUPFAM" id="SSF49785">
    <property type="entry name" value="Galactose-binding domain-like"/>
    <property type="match status" value="1"/>
</dbReference>
<feature type="region of interest" description="Disordered" evidence="1">
    <location>
        <begin position="796"/>
        <end position="819"/>
    </location>
</feature>
<evidence type="ECO:0000256" key="1">
    <source>
        <dbReference type="SAM" id="MobiDB-lite"/>
    </source>
</evidence>
<organism evidence="3">
    <name type="scientific">Edaphobacter paludis</name>
    <dbReference type="NCBI Taxonomy" id="3035702"/>
    <lineage>
        <taxon>Bacteria</taxon>
        <taxon>Pseudomonadati</taxon>
        <taxon>Acidobacteriota</taxon>
        <taxon>Terriglobia</taxon>
        <taxon>Terriglobales</taxon>
        <taxon>Acidobacteriaceae</taxon>
        <taxon>Edaphobacter</taxon>
    </lineage>
</organism>
<keyword evidence="3" id="KW-0378">Hydrolase</keyword>
<feature type="chain" id="PRO_5043288474" evidence="2">
    <location>
        <begin position="36"/>
        <end position="931"/>
    </location>
</feature>
<dbReference type="Gene3D" id="3.40.50.880">
    <property type="match status" value="1"/>
</dbReference>
<dbReference type="AlphaFoldDB" id="A0AAU7D329"/>
<dbReference type="RefSeq" id="WP_348269055.1">
    <property type="nucleotide sequence ID" value="NZ_CP121194.1"/>
</dbReference>
<evidence type="ECO:0000313" key="4">
    <source>
        <dbReference type="EMBL" id="XBH15046.1"/>
    </source>
</evidence>
<dbReference type="Pfam" id="PF17132">
    <property type="entry name" value="Glyco_hydro_106"/>
    <property type="match status" value="2"/>
</dbReference>
<name>A0AAU7D329_9BACT</name>
<dbReference type="EMBL" id="CP121194">
    <property type="protein sequence ID" value="XBH11563.1"/>
    <property type="molecule type" value="Genomic_DNA"/>
</dbReference>
<dbReference type="PANTHER" id="PTHR36848:SF2">
    <property type="entry name" value="SECRETED PROTEIN"/>
    <property type="match status" value="1"/>
</dbReference>
<dbReference type="InterPro" id="IPR053161">
    <property type="entry name" value="Ulvan_degrading_GH"/>
</dbReference>
<dbReference type="PANTHER" id="PTHR36848">
    <property type="entry name" value="DNA-BINDING PROTEIN (PUTATIVE SECRETED PROTEIN)-RELATED"/>
    <property type="match status" value="1"/>
</dbReference>
<dbReference type="GO" id="GO:0016787">
    <property type="term" value="F:hydrolase activity"/>
    <property type="evidence" value="ECO:0007669"/>
    <property type="project" value="UniProtKB-KW"/>
</dbReference>
<dbReference type="Gene3D" id="2.60.120.260">
    <property type="entry name" value="Galactose-binding domain-like"/>
    <property type="match status" value="1"/>
</dbReference>
<reference evidence="3" key="1">
    <citation type="submission" date="2023-03" db="EMBL/GenBank/DDBJ databases">
        <title>Edaphobacter sp.</title>
        <authorList>
            <person name="Huber K.J."/>
            <person name="Papendorf J."/>
            <person name="Pilke C."/>
            <person name="Bunk B."/>
            <person name="Sproeer C."/>
            <person name="Pester M."/>
        </authorList>
    </citation>
    <scope>NUCLEOTIDE SEQUENCE</scope>
    <source>
        <strain evidence="3">DSM 109919</strain>
        <strain evidence="4">DSM 109920</strain>
    </source>
</reference>
<evidence type="ECO:0000256" key="2">
    <source>
        <dbReference type="SAM" id="SignalP"/>
    </source>
</evidence>
<dbReference type="InterPro" id="IPR008979">
    <property type="entry name" value="Galactose-bd-like_sf"/>
</dbReference>
<accession>A0AAU7D329</accession>
<dbReference type="CDD" id="cd03143">
    <property type="entry name" value="A4_beta-galactosidase_middle_domain"/>
    <property type="match status" value="1"/>
</dbReference>
<sequence>MPASPRKSSRRGHSLTTLSLLATALIYAQSNALTAQTSIQTLHQNFQNSPTSTRPMVRWWWFGLAVQKPEILRELQQMKADGIGGAELAFEYPQVLDDPAKGLKNLPFLSPEFLDDVNYAQSEGRKLGLRIDVTLGSGWPYGGPATTLAEAAGRLRIVEVAIPASATSVAAPKLAEGETVISLSLVNGEPKHWDAATAKTISADEFSHIAPSATRRTALFFIASHTRQVVKRAAVGAEGWVLDPFSHQAVANHLKSVGEPLLKSFGPTPPYAIFSDSLEAYGADWTPNLPAEFKKRRGYDLLPHLPELIAGGTPEAEKVRHDWGKTLTELVDENYLTQINNWAIAHHTKFRSQTYGNPAVSFSSQRLAALPEGEGPQWRAFSTLRWATSANHVFGNNVSSGETFTWLHSPVFRATPLDMKAEADIDFLSGENQIICHGWPYSAPQVGEPGWSLYAAAVFNDHNPWHPVMPDVTRYIGGISYLLRQGNPANQVAILLPTDDVWAAFAPGKDSITAAMNQIITPQLMSTILSAGYNIDYIDADAINSVGLGTHKILVLPPTDRIPANTLRKIEQFVAAGGKVIAIGRAPSISPEGKALPEITNLSHQLFTAAKGSVVPDDSALAAALHNAATPDFTLTSGNDEVGFIRRKLPTSDIYFVANTSNHPIDTTATFATAHKFGEQWNPTSGEASSSPSANVELQLAPYESRIFIFSSVNPKAPALRPAPSTQLADLSNNWQVRFVATGKTKSEATLTDWIASDDTRHYSGEAVYTRDFNLTSAPTSPTYLQVDGGTPVTPPSRIDDNRPVPMHNGMPDPRVTRTGPGMRAWFEPPIREAAIVLINGKRAGSLWHPPYRLNVSPFLKSGQNRIEIHVYNTALNAWSALPPHDYKPLISKYGDRFQMQDLNKVVPTSSGILGTIKLVTSESSKSQEQQ</sequence>
<evidence type="ECO:0000313" key="3">
    <source>
        <dbReference type="EMBL" id="XBH11563.1"/>
    </source>
</evidence>
<proteinExistence type="predicted"/>
<accession>A0AAU7DDZ4</accession>
<feature type="signal peptide" evidence="2">
    <location>
        <begin position="1"/>
        <end position="35"/>
    </location>
</feature>
<protein>
    <submittedName>
        <fullName evidence="3">Glycosyl hydrolase</fullName>
    </submittedName>
</protein>
<dbReference type="InterPro" id="IPR029062">
    <property type="entry name" value="Class_I_gatase-like"/>
</dbReference>
<dbReference type="EMBL" id="CP121195">
    <property type="protein sequence ID" value="XBH15046.1"/>
    <property type="molecule type" value="Genomic_DNA"/>
</dbReference>
<gene>
    <name evidence="3" type="ORF">P4G45_07515</name>
    <name evidence="4" type="ORF">P8936_07750</name>
</gene>